<evidence type="ECO:0000313" key="3">
    <source>
        <dbReference type="Proteomes" id="UP001066276"/>
    </source>
</evidence>
<feature type="compositionally biased region" description="Low complexity" evidence="1">
    <location>
        <begin position="74"/>
        <end position="84"/>
    </location>
</feature>
<keyword evidence="3" id="KW-1185">Reference proteome</keyword>
<name>A0AAV7RKV5_PLEWA</name>
<feature type="compositionally biased region" description="Basic and acidic residues" evidence="1">
    <location>
        <begin position="39"/>
        <end position="55"/>
    </location>
</feature>
<dbReference type="Proteomes" id="UP001066276">
    <property type="component" value="Chromosome 5"/>
</dbReference>
<sequence>MSNLFSLPGVEGQEQSVRSLLRRKREDPGMDGGGGGESGEEKETRSVIGGDRGEGHFVTMDYQTEGLSEESEAPDAPSASSGHT</sequence>
<gene>
    <name evidence="2" type="ORF">NDU88_006179</name>
</gene>
<proteinExistence type="predicted"/>
<feature type="region of interest" description="Disordered" evidence="1">
    <location>
        <begin position="1"/>
        <end position="84"/>
    </location>
</feature>
<organism evidence="2 3">
    <name type="scientific">Pleurodeles waltl</name>
    <name type="common">Iberian ribbed newt</name>
    <dbReference type="NCBI Taxonomy" id="8319"/>
    <lineage>
        <taxon>Eukaryota</taxon>
        <taxon>Metazoa</taxon>
        <taxon>Chordata</taxon>
        <taxon>Craniata</taxon>
        <taxon>Vertebrata</taxon>
        <taxon>Euteleostomi</taxon>
        <taxon>Amphibia</taxon>
        <taxon>Batrachia</taxon>
        <taxon>Caudata</taxon>
        <taxon>Salamandroidea</taxon>
        <taxon>Salamandridae</taxon>
        <taxon>Pleurodelinae</taxon>
        <taxon>Pleurodeles</taxon>
    </lineage>
</organism>
<dbReference type="EMBL" id="JANPWB010000009">
    <property type="protein sequence ID" value="KAJ1153419.1"/>
    <property type="molecule type" value="Genomic_DNA"/>
</dbReference>
<comment type="caution">
    <text evidence="2">The sequence shown here is derived from an EMBL/GenBank/DDBJ whole genome shotgun (WGS) entry which is preliminary data.</text>
</comment>
<reference evidence="2" key="1">
    <citation type="journal article" date="2022" name="bioRxiv">
        <title>Sequencing and chromosome-scale assembly of the giantPleurodeles waltlgenome.</title>
        <authorList>
            <person name="Brown T."/>
            <person name="Elewa A."/>
            <person name="Iarovenko S."/>
            <person name="Subramanian E."/>
            <person name="Araus A.J."/>
            <person name="Petzold A."/>
            <person name="Susuki M."/>
            <person name="Suzuki K.-i.T."/>
            <person name="Hayashi T."/>
            <person name="Toyoda A."/>
            <person name="Oliveira C."/>
            <person name="Osipova E."/>
            <person name="Leigh N.D."/>
            <person name="Simon A."/>
            <person name="Yun M.H."/>
        </authorList>
    </citation>
    <scope>NUCLEOTIDE SEQUENCE</scope>
    <source>
        <strain evidence="2">20211129_DDA</strain>
        <tissue evidence="2">Liver</tissue>
    </source>
</reference>
<protein>
    <submittedName>
        <fullName evidence="2">Uncharacterized protein</fullName>
    </submittedName>
</protein>
<dbReference type="AlphaFoldDB" id="A0AAV7RKV5"/>
<evidence type="ECO:0000256" key="1">
    <source>
        <dbReference type="SAM" id="MobiDB-lite"/>
    </source>
</evidence>
<accession>A0AAV7RKV5</accession>
<evidence type="ECO:0000313" key="2">
    <source>
        <dbReference type="EMBL" id="KAJ1153419.1"/>
    </source>
</evidence>